<gene>
    <name evidence="2" type="ORF">ACFFIZ_11830</name>
</gene>
<dbReference type="InterPro" id="IPR003812">
    <property type="entry name" value="Fido"/>
</dbReference>
<evidence type="ECO:0000259" key="1">
    <source>
        <dbReference type="PROSITE" id="PS51459"/>
    </source>
</evidence>
<sequence length="503" mass="57137">MSTIAKNGLLADALEDLHVLQDEGHLVFKSRAISVQRMKILKRQGYVQPIIKGWYHLSDPATRPGDTTAWTMAYWSFVRRYCDERFGDDWVLSPEVSLMIHAENRTCPKQIVIHAPKGGNNTLSLPDGRSIFDLRTQLPEAERVTVTPDGLRIYTPEATLVLMSMNCFDSQPAEVAALLGQYRSVDRLLNVIVAGSHQSAGNRLAGAFRRLGMERQAERLTDGMRRFGIQIRNDEPTAINSFGIRPGAAPISTRLRSYWDKTRAEITRIMPSPQPRRDVGEVLGQVDDVYREDAWHSLSIEGYRVTRELIDKIRAGDWKPEQDEDDRKSVDALAARGYWDAFKSVREVLERVLVDGQDLSLRDEQGQWYQQLFAPAVTAGIVRPEQIIGYRNHPVFIRTAQHVPPRSEALNDAMETYFDLVEEEEHPAVQAVLGHWLLGYIHPYPDGNGRLARFTMNCLLVAGGYDWVVIRLDERARYMKALDAASVHQDVRPFAELIADHLR</sequence>
<accession>A0ABV6CJQ3</accession>
<comment type="caution">
    <text evidence="2">The sequence shown here is derived from an EMBL/GenBank/DDBJ whole genome shotgun (WGS) entry which is preliminary data.</text>
</comment>
<dbReference type="Pfam" id="PF02661">
    <property type="entry name" value="Fic"/>
    <property type="match status" value="1"/>
</dbReference>
<keyword evidence="3" id="KW-1185">Reference proteome</keyword>
<name>A0ABV6CJQ3_9RHOB</name>
<proteinExistence type="predicted"/>
<dbReference type="InterPro" id="IPR036597">
    <property type="entry name" value="Fido-like_dom_sf"/>
</dbReference>
<evidence type="ECO:0000313" key="2">
    <source>
        <dbReference type="EMBL" id="MFC0200973.1"/>
    </source>
</evidence>
<dbReference type="Proteomes" id="UP001589795">
    <property type="component" value="Unassembled WGS sequence"/>
</dbReference>
<organism evidence="2 3">
    <name type="scientific">Paracoccus rhizosphaerae</name>
    <dbReference type="NCBI Taxonomy" id="1133347"/>
    <lineage>
        <taxon>Bacteria</taxon>
        <taxon>Pseudomonadati</taxon>
        <taxon>Pseudomonadota</taxon>
        <taxon>Alphaproteobacteria</taxon>
        <taxon>Rhodobacterales</taxon>
        <taxon>Paracoccaceae</taxon>
        <taxon>Paracoccus</taxon>
    </lineage>
</organism>
<dbReference type="InterPro" id="IPR040198">
    <property type="entry name" value="Fido_containing"/>
</dbReference>
<dbReference type="PROSITE" id="PS51459">
    <property type="entry name" value="FIDO"/>
    <property type="match status" value="1"/>
</dbReference>
<protein>
    <submittedName>
        <fullName evidence="2">Fic family protein</fullName>
    </submittedName>
</protein>
<dbReference type="PANTHER" id="PTHR13504">
    <property type="entry name" value="FIDO DOMAIN-CONTAINING PROTEIN DDB_G0283145"/>
    <property type="match status" value="1"/>
</dbReference>
<dbReference type="PANTHER" id="PTHR13504:SF38">
    <property type="entry name" value="FIDO DOMAIN-CONTAINING PROTEIN"/>
    <property type="match status" value="1"/>
</dbReference>
<dbReference type="EMBL" id="JBHLWQ010000112">
    <property type="protein sequence ID" value="MFC0200973.1"/>
    <property type="molecule type" value="Genomic_DNA"/>
</dbReference>
<evidence type="ECO:0000313" key="3">
    <source>
        <dbReference type="Proteomes" id="UP001589795"/>
    </source>
</evidence>
<reference evidence="2 3" key="1">
    <citation type="submission" date="2024-09" db="EMBL/GenBank/DDBJ databases">
        <authorList>
            <person name="Sun Q."/>
            <person name="Mori K."/>
        </authorList>
    </citation>
    <scope>NUCLEOTIDE SEQUENCE [LARGE SCALE GENOMIC DNA]</scope>
    <source>
        <strain evidence="2 3">CCM 7904</strain>
    </source>
</reference>
<dbReference type="Gene3D" id="1.10.3290.10">
    <property type="entry name" value="Fido-like domain"/>
    <property type="match status" value="1"/>
</dbReference>
<dbReference type="SUPFAM" id="SSF140931">
    <property type="entry name" value="Fic-like"/>
    <property type="match status" value="1"/>
</dbReference>
<dbReference type="RefSeq" id="WP_265508863.1">
    <property type="nucleotide sequence ID" value="NZ_JAOTBE010000127.1"/>
</dbReference>
<feature type="domain" description="Fido" evidence="1">
    <location>
        <begin position="361"/>
        <end position="500"/>
    </location>
</feature>